<protein>
    <recommendedName>
        <fullName evidence="9">Geminin</fullName>
    </recommendedName>
</protein>
<dbReference type="VEuPathDB" id="VectorBase:ACHR003774"/>
<dbReference type="InterPro" id="IPR022786">
    <property type="entry name" value="Geminin/Multicilin"/>
</dbReference>
<accession>A0A182JZ42</accession>
<keyword evidence="4" id="KW-0539">Nucleus</keyword>
<dbReference type="PANTHER" id="PTHR13372:SF5">
    <property type="entry name" value="GEMININ"/>
    <property type="match status" value="1"/>
</dbReference>
<keyword evidence="8" id="KW-1185">Reference proteome</keyword>
<evidence type="ECO:0000256" key="4">
    <source>
        <dbReference type="ARBA" id="ARBA00023242"/>
    </source>
</evidence>
<dbReference type="AlphaFoldDB" id="A0A182JZ42"/>
<evidence type="ECO:0000256" key="3">
    <source>
        <dbReference type="ARBA" id="ARBA00023054"/>
    </source>
</evidence>
<evidence type="ECO:0008006" key="9">
    <source>
        <dbReference type="Google" id="ProtNLM"/>
    </source>
</evidence>
<dbReference type="GO" id="GO:0045786">
    <property type="term" value="P:negative regulation of cell cycle"/>
    <property type="evidence" value="ECO:0007669"/>
    <property type="project" value="TreeGrafter"/>
</dbReference>
<feature type="compositionally biased region" description="Polar residues" evidence="6">
    <location>
        <begin position="1"/>
        <end position="10"/>
    </location>
</feature>
<dbReference type="Pfam" id="PF07412">
    <property type="entry name" value="Geminin"/>
    <property type="match status" value="1"/>
</dbReference>
<sequence>MSATSASNIIISEDTVSEQEETRKAARMTLKEVQNVVSALKENLHPRKPLSHVPGKDIHNGAAASSAKQQQQQPSEPKRYKMVEQLTKATQTTFEVEQDLTGAQPSSQYWEKLAESRRLALKETLDENAQLHMEVSGLKEELAVAQNVTESLQSLVDTLVEMLNENEAGGKSGSSSGTDAVKVDDSGIAHSLVEDGPDGHDPSL</sequence>
<comment type="subcellular location">
    <subcellularLocation>
        <location evidence="1">Nucleus</location>
    </subcellularLocation>
</comment>
<proteinExistence type="inferred from homology"/>
<evidence type="ECO:0000313" key="8">
    <source>
        <dbReference type="Proteomes" id="UP000075881"/>
    </source>
</evidence>
<comment type="similarity">
    <text evidence="2">Belongs to the geminin family.</text>
</comment>
<dbReference type="PANTHER" id="PTHR13372">
    <property type="entry name" value="GEMININ"/>
    <property type="match status" value="1"/>
</dbReference>
<keyword evidence="5" id="KW-0131">Cell cycle</keyword>
<feature type="region of interest" description="Disordered" evidence="6">
    <location>
        <begin position="1"/>
        <end position="23"/>
    </location>
</feature>
<feature type="region of interest" description="Disordered" evidence="6">
    <location>
        <begin position="41"/>
        <end position="79"/>
    </location>
</feature>
<dbReference type="Gene3D" id="1.20.5.1180">
    <property type="entry name" value="Geminin coiled-coil domain"/>
    <property type="match status" value="1"/>
</dbReference>
<dbReference type="STRING" id="43041.A0A182JZ42"/>
<dbReference type="EnsemblMetazoa" id="ACHR003774-RA">
    <property type="protein sequence ID" value="ACHR003774-PA"/>
    <property type="gene ID" value="ACHR003774"/>
</dbReference>
<feature type="compositionally biased region" description="Low complexity" evidence="6">
    <location>
        <begin position="62"/>
        <end position="73"/>
    </location>
</feature>
<evidence type="ECO:0000256" key="2">
    <source>
        <dbReference type="ARBA" id="ARBA00007979"/>
    </source>
</evidence>
<dbReference type="SUPFAM" id="SSF111469">
    <property type="entry name" value="Geminin coiled-coil domain"/>
    <property type="match status" value="1"/>
</dbReference>
<evidence type="ECO:0000256" key="1">
    <source>
        <dbReference type="ARBA" id="ARBA00004123"/>
    </source>
</evidence>
<evidence type="ECO:0000313" key="7">
    <source>
        <dbReference type="EnsemblMetazoa" id="ACHR003774-PA"/>
    </source>
</evidence>
<dbReference type="GO" id="GO:0005634">
    <property type="term" value="C:nucleus"/>
    <property type="evidence" value="ECO:0007669"/>
    <property type="project" value="UniProtKB-SubCell"/>
</dbReference>
<name>A0A182JZ42_9DIPT</name>
<evidence type="ECO:0000256" key="5">
    <source>
        <dbReference type="ARBA" id="ARBA00023306"/>
    </source>
</evidence>
<keyword evidence="3" id="KW-0175">Coiled coil</keyword>
<dbReference type="GO" id="GO:0008156">
    <property type="term" value="P:negative regulation of DNA replication"/>
    <property type="evidence" value="ECO:0007669"/>
    <property type="project" value="TreeGrafter"/>
</dbReference>
<reference evidence="7" key="2">
    <citation type="submission" date="2020-05" db="UniProtKB">
        <authorList>
            <consortium name="EnsemblMetazoa"/>
        </authorList>
    </citation>
    <scope>IDENTIFICATION</scope>
    <source>
        <strain evidence="7">ACHKN1017</strain>
    </source>
</reference>
<dbReference type="Proteomes" id="UP000075881">
    <property type="component" value="Unassembled WGS sequence"/>
</dbReference>
<feature type="region of interest" description="Disordered" evidence="6">
    <location>
        <begin position="166"/>
        <end position="204"/>
    </location>
</feature>
<organism evidence="7 8">
    <name type="scientific">Anopheles christyi</name>
    <dbReference type="NCBI Taxonomy" id="43041"/>
    <lineage>
        <taxon>Eukaryota</taxon>
        <taxon>Metazoa</taxon>
        <taxon>Ecdysozoa</taxon>
        <taxon>Arthropoda</taxon>
        <taxon>Hexapoda</taxon>
        <taxon>Insecta</taxon>
        <taxon>Pterygota</taxon>
        <taxon>Neoptera</taxon>
        <taxon>Endopterygota</taxon>
        <taxon>Diptera</taxon>
        <taxon>Nematocera</taxon>
        <taxon>Culicoidea</taxon>
        <taxon>Culicidae</taxon>
        <taxon>Anophelinae</taxon>
        <taxon>Anopheles</taxon>
    </lineage>
</organism>
<evidence type="ECO:0000256" key="6">
    <source>
        <dbReference type="SAM" id="MobiDB-lite"/>
    </source>
</evidence>
<reference evidence="8" key="1">
    <citation type="submission" date="2013-03" db="EMBL/GenBank/DDBJ databases">
        <title>The Genome Sequence of Anopheles christyi ACHKN1017.</title>
        <authorList>
            <consortium name="The Broad Institute Genomics Platform"/>
            <person name="Neafsey D.E."/>
            <person name="Besansky N."/>
            <person name="Walker B."/>
            <person name="Young S.K."/>
            <person name="Zeng Q."/>
            <person name="Gargeya S."/>
            <person name="Fitzgerald M."/>
            <person name="Haas B."/>
            <person name="Abouelleil A."/>
            <person name="Allen A.W."/>
            <person name="Alvarado L."/>
            <person name="Arachchi H.M."/>
            <person name="Berlin A.M."/>
            <person name="Chapman S.B."/>
            <person name="Gainer-Dewar J."/>
            <person name="Goldberg J."/>
            <person name="Griggs A."/>
            <person name="Gujja S."/>
            <person name="Hansen M."/>
            <person name="Howarth C."/>
            <person name="Imamovic A."/>
            <person name="Ireland A."/>
            <person name="Larimer J."/>
            <person name="McCowan C."/>
            <person name="Murphy C."/>
            <person name="Pearson M."/>
            <person name="Poon T.W."/>
            <person name="Priest M."/>
            <person name="Roberts A."/>
            <person name="Saif S."/>
            <person name="Shea T."/>
            <person name="Sisk P."/>
            <person name="Sykes S."/>
            <person name="Wortman J."/>
            <person name="Nusbaum C."/>
            <person name="Birren B."/>
        </authorList>
    </citation>
    <scope>NUCLEOTIDE SEQUENCE [LARGE SCALE GENOMIC DNA]</scope>
    <source>
        <strain evidence="8">ACHKN1017</strain>
    </source>
</reference>